<dbReference type="PROSITE" id="PS50157">
    <property type="entry name" value="ZINC_FINGER_C2H2_2"/>
    <property type="match status" value="1"/>
</dbReference>
<keyword evidence="1" id="KW-0862">Zinc</keyword>
<feature type="compositionally biased region" description="Acidic residues" evidence="2">
    <location>
        <begin position="386"/>
        <end position="402"/>
    </location>
</feature>
<comment type="caution">
    <text evidence="5">The sequence shown here is derived from an EMBL/GenBank/DDBJ whole genome shotgun (WGS) entry which is preliminary data.</text>
</comment>
<dbReference type="EMBL" id="SDMP01000012">
    <property type="protein sequence ID" value="RYR24580.1"/>
    <property type="molecule type" value="Genomic_DNA"/>
</dbReference>
<organism evidence="5 6">
    <name type="scientific">Arachis hypogaea</name>
    <name type="common">Peanut</name>
    <dbReference type="NCBI Taxonomy" id="3818"/>
    <lineage>
        <taxon>Eukaryota</taxon>
        <taxon>Viridiplantae</taxon>
        <taxon>Streptophyta</taxon>
        <taxon>Embryophyta</taxon>
        <taxon>Tracheophyta</taxon>
        <taxon>Spermatophyta</taxon>
        <taxon>Magnoliopsida</taxon>
        <taxon>eudicotyledons</taxon>
        <taxon>Gunneridae</taxon>
        <taxon>Pentapetalae</taxon>
        <taxon>rosids</taxon>
        <taxon>fabids</taxon>
        <taxon>Fabales</taxon>
        <taxon>Fabaceae</taxon>
        <taxon>Papilionoideae</taxon>
        <taxon>50 kb inversion clade</taxon>
        <taxon>dalbergioids sensu lato</taxon>
        <taxon>Dalbergieae</taxon>
        <taxon>Pterocarpus clade</taxon>
        <taxon>Arachis</taxon>
    </lineage>
</organism>
<dbReference type="GO" id="GO:0008270">
    <property type="term" value="F:zinc ion binding"/>
    <property type="evidence" value="ECO:0007669"/>
    <property type="project" value="UniProtKB-KW"/>
</dbReference>
<dbReference type="PANTHER" id="PTHR35744:SF4">
    <property type="entry name" value="OS04G0464600 PROTEIN"/>
    <property type="match status" value="1"/>
</dbReference>
<dbReference type="CDD" id="cd18725">
    <property type="entry name" value="PIN_LabA-like"/>
    <property type="match status" value="1"/>
</dbReference>
<keyword evidence="1" id="KW-0863">Zinc-finger</keyword>
<protein>
    <recommendedName>
        <fullName evidence="4">C2H2-type domain-containing protein</fullName>
    </recommendedName>
</protein>
<keyword evidence="3" id="KW-0732">Signal</keyword>
<dbReference type="InterPro" id="IPR013087">
    <property type="entry name" value="Znf_C2H2_type"/>
</dbReference>
<keyword evidence="6" id="KW-1185">Reference proteome</keyword>
<dbReference type="Pfam" id="PF01936">
    <property type="entry name" value="NYN"/>
    <property type="match status" value="1"/>
</dbReference>
<feature type="compositionally biased region" description="Polar residues" evidence="2">
    <location>
        <begin position="414"/>
        <end position="425"/>
    </location>
</feature>
<dbReference type="PANTHER" id="PTHR35744">
    <property type="entry name" value="C2H2-TYPE DOMAIN-CONTAINING PROTEIN"/>
    <property type="match status" value="1"/>
</dbReference>
<feature type="region of interest" description="Disordered" evidence="2">
    <location>
        <begin position="386"/>
        <end position="425"/>
    </location>
</feature>
<dbReference type="Proteomes" id="UP000289738">
    <property type="component" value="Chromosome B02"/>
</dbReference>
<feature type="signal peptide" evidence="3">
    <location>
        <begin position="1"/>
        <end position="26"/>
    </location>
</feature>
<evidence type="ECO:0000259" key="4">
    <source>
        <dbReference type="PROSITE" id="PS50157"/>
    </source>
</evidence>
<dbReference type="PROSITE" id="PS00028">
    <property type="entry name" value="ZINC_FINGER_C2H2_1"/>
    <property type="match status" value="1"/>
</dbReference>
<dbReference type="Gene3D" id="3.40.50.1010">
    <property type="entry name" value="5'-nuclease"/>
    <property type="match status" value="1"/>
</dbReference>
<feature type="chain" id="PRO_5019144079" description="C2H2-type domain-containing protein" evidence="3">
    <location>
        <begin position="27"/>
        <end position="425"/>
    </location>
</feature>
<evidence type="ECO:0000313" key="5">
    <source>
        <dbReference type="EMBL" id="RYR24580.1"/>
    </source>
</evidence>
<proteinExistence type="predicted"/>
<evidence type="ECO:0000256" key="1">
    <source>
        <dbReference type="PROSITE-ProRule" id="PRU00042"/>
    </source>
</evidence>
<evidence type="ECO:0000313" key="6">
    <source>
        <dbReference type="Proteomes" id="UP000289738"/>
    </source>
</evidence>
<evidence type="ECO:0000256" key="3">
    <source>
        <dbReference type="SAM" id="SignalP"/>
    </source>
</evidence>
<name>A0A445ADT1_ARAHY</name>
<evidence type="ECO:0000256" key="2">
    <source>
        <dbReference type="SAM" id="MobiDB-lite"/>
    </source>
</evidence>
<gene>
    <name evidence="5" type="ORF">Ahy_B02g058080</name>
</gene>
<sequence>MTPGTILGFNSTVILLVGASAPWLLSRRCCTLEVLSSADAVAGVGDPVIGVFIEEQNHFLVGSILKFRNIYGSFKCFHSKPNWGSGASDKTPKSEPNRNNNRVGIFWDLEPNPIPPYEVANKLRIVASSFGVVRHMVAYANSHTFTSVPHAVRQWRKEKELYNRLESKGVIKRNEPHVCRVCGRKFYTNEKLVNHFKQLHESEQMKRVNQIASAKGNRRVKLVAKYSMKMEKYKKAARDILTPRVAYGLVDELKRAGFLVQSVLDKPEAADHALESHMVDMMDHRWVECIVLVSDDYDFANVIREAKLRCLKTVVIGDNNDGVLKRIVDTSFSWEEILMGKARKEAVSVVENWKDHDILKRLEWKYNPEVDKRKYGTADVVIEESEDDNIEGVCDDVDDDYKDDGGSWWELDSNENVTNEQARKS</sequence>
<dbReference type="AlphaFoldDB" id="A0A445ADT1"/>
<keyword evidence="1" id="KW-0479">Metal-binding</keyword>
<reference evidence="5 6" key="1">
    <citation type="submission" date="2019-01" db="EMBL/GenBank/DDBJ databases">
        <title>Sequencing of cultivated peanut Arachis hypogaea provides insights into genome evolution and oil improvement.</title>
        <authorList>
            <person name="Chen X."/>
        </authorList>
    </citation>
    <scope>NUCLEOTIDE SEQUENCE [LARGE SCALE GENOMIC DNA]</scope>
    <source>
        <strain evidence="6">cv. Fuhuasheng</strain>
        <tissue evidence="5">Leaves</tissue>
    </source>
</reference>
<feature type="domain" description="C2H2-type" evidence="4">
    <location>
        <begin position="177"/>
        <end position="205"/>
    </location>
</feature>
<dbReference type="InterPro" id="IPR021139">
    <property type="entry name" value="NYN"/>
</dbReference>
<dbReference type="STRING" id="3818.A0A445ADT1"/>
<dbReference type="GO" id="GO:0004540">
    <property type="term" value="F:RNA nuclease activity"/>
    <property type="evidence" value="ECO:0007669"/>
    <property type="project" value="InterPro"/>
</dbReference>
<accession>A0A445ADT1</accession>